<reference evidence="2 3" key="1">
    <citation type="submission" date="2019-04" db="EMBL/GenBank/DDBJ databases">
        <title>Pedobacter sp. AR-2-6 sp. nov., isolated from Arctic soil.</title>
        <authorList>
            <person name="Dahal R.H."/>
            <person name="Kim D.-U."/>
        </authorList>
    </citation>
    <scope>NUCLEOTIDE SEQUENCE [LARGE SCALE GENOMIC DNA]</scope>
    <source>
        <strain evidence="2 3">AR-2-6</strain>
    </source>
</reference>
<dbReference type="RefSeq" id="WP_136873189.1">
    <property type="nucleotide sequence ID" value="NZ_SWBO01000001.1"/>
</dbReference>
<evidence type="ECO:0000313" key="3">
    <source>
        <dbReference type="Proteomes" id="UP000310477"/>
    </source>
</evidence>
<keyword evidence="1" id="KW-0732">Signal</keyword>
<dbReference type="OrthoDB" id="789400at2"/>
<organism evidence="2 3">
    <name type="scientific">Pedobacter cryotolerans</name>
    <dbReference type="NCBI Taxonomy" id="2571270"/>
    <lineage>
        <taxon>Bacteria</taxon>
        <taxon>Pseudomonadati</taxon>
        <taxon>Bacteroidota</taxon>
        <taxon>Sphingobacteriia</taxon>
        <taxon>Sphingobacteriales</taxon>
        <taxon>Sphingobacteriaceae</taxon>
        <taxon>Pedobacter</taxon>
    </lineage>
</organism>
<dbReference type="AlphaFoldDB" id="A0A4U1CAF9"/>
<protein>
    <submittedName>
        <fullName evidence="2">Carboxypeptidase-like regulatory domain-containing protein</fullName>
    </submittedName>
</protein>
<dbReference type="GO" id="GO:0004180">
    <property type="term" value="F:carboxypeptidase activity"/>
    <property type="evidence" value="ECO:0007669"/>
    <property type="project" value="UniProtKB-KW"/>
</dbReference>
<feature type="chain" id="PRO_5020726113" evidence="1">
    <location>
        <begin position="23"/>
        <end position="235"/>
    </location>
</feature>
<keyword evidence="2" id="KW-0121">Carboxypeptidase</keyword>
<dbReference type="EMBL" id="SWBO01000001">
    <property type="protein sequence ID" value="TKC03006.1"/>
    <property type="molecule type" value="Genomic_DNA"/>
</dbReference>
<dbReference type="Proteomes" id="UP000310477">
    <property type="component" value="Unassembled WGS sequence"/>
</dbReference>
<evidence type="ECO:0000313" key="2">
    <source>
        <dbReference type="EMBL" id="TKC03006.1"/>
    </source>
</evidence>
<gene>
    <name evidence="2" type="ORF">FA045_00110</name>
</gene>
<keyword evidence="2" id="KW-0378">Hydrolase</keyword>
<evidence type="ECO:0000256" key="1">
    <source>
        <dbReference type="SAM" id="SignalP"/>
    </source>
</evidence>
<proteinExistence type="predicted"/>
<name>A0A4U1CAF9_9SPHI</name>
<comment type="caution">
    <text evidence="2">The sequence shown here is derived from an EMBL/GenBank/DDBJ whole genome shotgun (WGS) entry which is preliminary data.</text>
</comment>
<keyword evidence="3" id="KW-1185">Reference proteome</keyword>
<sequence>MTRLTLLFIFFASIFVASPVLAQEFMLNGAILENGAKIRLALAEVYNTRNKYSVGSNDMGIFQIRAKVGDTLIISKRGFRDKTVVITETKDVIVNLTRSETTLNEVVINGQSKKQTLDAIRQDFRNKGSYYAGKPPLLSYFFTPLTALYELIGRTPNNARRFNKMYVTELQNNEVDQLFNKSTINKNTGLEGKELENFMVNYRPDYDKAKNWTVYDATKWIKDSYKEYTDTLKKN</sequence>
<accession>A0A4U1CAF9</accession>
<keyword evidence="2" id="KW-0645">Protease</keyword>
<feature type="signal peptide" evidence="1">
    <location>
        <begin position="1"/>
        <end position="22"/>
    </location>
</feature>